<organism evidence="3 4">
    <name type="scientific">Fasciola gigantica</name>
    <name type="common">Giant liver fluke</name>
    <dbReference type="NCBI Taxonomy" id="46835"/>
    <lineage>
        <taxon>Eukaryota</taxon>
        <taxon>Metazoa</taxon>
        <taxon>Spiralia</taxon>
        <taxon>Lophotrochozoa</taxon>
        <taxon>Platyhelminthes</taxon>
        <taxon>Trematoda</taxon>
        <taxon>Digenea</taxon>
        <taxon>Plagiorchiida</taxon>
        <taxon>Echinostomata</taxon>
        <taxon>Echinostomatoidea</taxon>
        <taxon>Fasciolidae</taxon>
        <taxon>Fasciola</taxon>
    </lineage>
</organism>
<dbReference type="InterPro" id="IPR011992">
    <property type="entry name" value="EF-hand-dom_pair"/>
</dbReference>
<dbReference type="SUPFAM" id="SSF47473">
    <property type="entry name" value="EF-hand"/>
    <property type="match status" value="1"/>
</dbReference>
<dbReference type="AlphaFoldDB" id="A0A504Y8I4"/>
<evidence type="ECO:0000313" key="3">
    <source>
        <dbReference type="EMBL" id="TPP56851.1"/>
    </source>
</evidence>
<gene>
    <name evidence="3" type="ORF">FGIG_03420</name>
</gene>
<proteinExistence type="predicted"/>
<dbReference type="PROSITE" id="PS50222">
    <property type="entry name" value="EF_HAND_2"/>
    <property type="match status" value="2"/>
</dbReference>
<dbReference type="InterPro" id="IPR002048">
    <property type="entry name" value="EF_hand_dom"/>
</dbReference>
<dbReference type="PROSITE" id="PS00018">
    <property type="entry name" value="EF_HAND_1"/>
    <property type="match status" value="2"/>
</dbReference>
<accession>A0A504Y8I4</accession>
<dbReference type="SMART" id="SM00054">
    <property type="entry name" value="EFh"/>
    <property type="match status" value="2"/>
</dbReference>
<dbReference type="GO" id="GO:0005509">
    <property type="term" value="F:calcium ion binding"/>
    <property type="evidence" value="ECO:0007669"/>
    <property type="project" value="InterPro"/>
</dbReference>
<evidence type="ECO:0000256" key="1">
    <source>
        <dbReference type="ARBA" id="ARBA00022837"/>
    </source>
</evidence>
<dbReference type="Gene3D" id="1.10.238.10">
    <property type="entry name" value="EF-hand"/>
    <property type="match status" value="1"/>
</dbReference>
<name>A0A504Y8I4_FASGI</name>
<dbReference type="EMBL" id="SUNJ01014013">
    <property type="protein sequence ID" value="TPP56851.1"/>
    <property type="molecule type" value="Genomic_DNA"/>
</dbReference>
<comment type="caution">
    <text evidence="3">The sequence shown here is derived from an EMBL/GenBank/DDBJ whole genome shotgun (WGS) entry which is preliminary data.</text>
</comment>
<reference evidence="3 4" key="1">
    <citation type="submission" date="2019-04" db="EMBL/GenBank/DDBJ databases">
        <title>Annotation for the trematode Fasciola gigantica.</title>
        <authorList>
            <person name="Choi Y.-J."/>
        </authorList>
    </citation>
    <scope>NUCLEOTIDE SEQUENCE [LARGE SCALE GENOMIC DNA]</scope>
    <source>
        <strain evidence="3">Uganda_cow_1</strain>
    </source>
</reference>
<dbReference type="Pfam" id="PF13499">
    <property type="entry name" value="EF-hand_7"/>
    <property type="match status" value="1"/>
</dbReference>
<sequence>MPSVQEVEKLLHVLDRNGDGKVSAEELKAFADDSKCPLDSNKIKAFIKEHDKNKDGKLDLKELVSILSS</sequence>
<feature type="domain" description="EF-hand" evidence="2">
    <location>
        <begin position="2"/>
        <end position="37"/>
    </location>
</feature>
<evidence type="ECO:0000259" key="2">
    <source>
        <dbReference type="PROSITE" id="PS50222"/>
    </source>
</evidence>
<dbReference type="STRING" id="46835.A0A504Y8I4"/>
<feature type="domain" description="EF-hand" evidence="2">
    <location>
        <begin position="38"/>
        <end position="69"/>
    </location>
</feature>
<keyword evidence="1" id="KW-0106">Calcium</keyword>
<dbReference type="OrthoDB" id="293868at2759"/>
<dbReference type="CDD" id="cd00051">
    <property type="entry name" value="EFh"/>
    <property type="match status" value="1"/>
</dbReference>
<evidence type="ECO:0000313" key="4">
    <source>
        <dbReference type="Proteomes" id="UP000316759"/>
    </source>
</evidence>
<protein>
    <submittedName>
        <fullName evidence="3">Calcium binding protein</fullName>
    </submittedName>
</protein>
<dbReference type="InterPro" id="IPR018247">
    <property type="entry name" value="EF_Hand_1_Ca_BS"/>
</dbReference>
<dbReference type="SMR" id="A0A504Y8I4"/>
<dbReference type="Proteomes" id="UP000316759">
    <property type="component" value="Unassembled WGS sequence"/>
</dbReference>
<keyword evidence="4" id="KW-1185">Reference proteome</keyword>